<keyword evidence="1" id="KW-0175">Coiled coil</keyword>
<organism evidence="2">
    <name type="scientific">marine metagenome</name>
    <dbReference type="NCBI Taxonomy" id="408172"/>
    <lineage>
        <taxon>unclassified sequences</taxon>
        <taxon>metagenomes</taxon>
        <taxon>ecological metagenomes</taxon>
    </lineage>
</organism>
<dbReference type="Pfam" id="PF06133">
    <property type="entry name" value="Com_YlbF"/>
    <property type="match status" value="1"/>
</dbReference>
<sequence length="145" mass="16732">METETDQEPKTHLDLLPIKHSTEQLCESIVNQEGFAELYKKIEAFINDEKLKYEYGVLNDRGALLQQMQQNGAEIKEAEIVEFEKLREEFMNNTVATDFLEAQEEVQQLQDKIHQVIAKSFEIGRVPQPEDFDFCSDGFGHCGCE</sequence>
<evidence type="ECO:0000256" key="1">
    <source>
        <dbReference type="SAM" id="Coils"/>
    </source>
</evidence>
<accession>A0A382BJA0</accession>
<evidence type="ECO:0008006" key="3">
    <source>
        <dbReference type="Google" id="ProtNLM"/>
    </source>
</evidence>
<protein>
    <recommendedName>
        <fullName evidence="3">YlbF family regulator</fullName>
    </recommendedName>
</protein>
<reference evidence="2" key="1">
    <citation type="submission" date="2018-05" db="EMBL/GenBank/DDBJ databases">
        <authorList>
            <person name="Lanie J.A."/>
            <person name="Ng W.-L."/>
            <person name="Kazmierczak K.M."/>
            <person name="Andrzejewski T.M."/>
            <person name="Davidsen T.M."/>
            <person name="Wayne K.J."/>
            <person name="Tettelin H."/>
            <person name="Glass J.I."/>
            <person name="Rusch D."/>
            <person name="Podicherti R."/>
            <person name="Tsui H.-C.T."/>
            <person name="Winkler M.E."/>
        </authorList>
    </citation>
    <scope>NUCLEOTIDE SEQUENCE</scope>
</reference>
<evidence type="ECO:0000313" key="2">
    <source>
        <dbReference type="EMBL" id="SVB13352.1"/>
    </source>
</evidence>
<gene>
    <name evidence="2" type="ORF">METZ01_LOCUS166206</name>
</gene>
<dbReference type="SUPFAM" id="SSF158622">
    <property type="entry name" value="YheA/YmcA-like"/>
    <property type="match status" value="1"/>
</dbReference>
<feature type="coiled-coil region" evidence="1">
    <location>
        <begin position="73"/>
        <end position="119"/>
    </location>
</feature>
<proteinExistence type="predicted"/>
<dbReference type="Gene3D" id="1.20.1500.10">
    <property type="entry name" value="YheA/YmcA-like"/>
    <property type="match status" value="1"/>
</dbReference>
<name>A0A382BJA0_9ZZZZ</name>
<dbReference type="EMBL" id="UINC01029875">
    <property type="protein sequence ID" value="SVB13352.1"/>
    <property type="molecule type" value="Genomic_DNA"/>
</dbReference>
<dbReference type="InterPro" id="IPR023378">
    <property type="entry name" value="YheA/YmcA-like_dom_sf"/>
</dbReference>
<dbReference type="AlphaFoldDB" id="A0A382BJA0"/>
<dbReference type="InterPro" id="IPR010368">
    <property type="entry name" value="Com_YlbF"/>
</dbReference>